<dbReference type="RefSeq" id="XP_019028751.1">
    <property type="nucleotide sequence ID" value="XM_019179270.1"/>
</dbReference>
<name>A0A1E3IDJ7_9TREE</name>
<feature type="compositionally biased region" description="Polar residues" evidence="1">
    <location>
        <begin position="528"/>
        <end position="540"/>
    </location>
</feature>
<feature type="compositionally biased region" description="Low complexity" evidence="1">
    <location>
        <begin position="938"/>
        <end position="947"/>
    </location>
</feature>
<feature type="compositionally biased region" description="Acidic residues" evidence="1">
    <location>
        <begin position="701"/>
        <end position="711"/>
    </location>
</feature>
<feature type="compositionally biased region" description="Acidic residues" evidence="1">
    <location>
        <begin position="549"/>
        <end position="565"/>
    </location>
</feature>
<organism evidence="2 3">
    <name type="scientific">Cryptococcus wingfieldii CBS 7118</name>
    <dbReference type="NCBI Taxonomy" id="1295528"/>
    <lineage>
        <taxon>Eukaryota</taxon>
        <taxon>Fungi</taxon>
        <taxon>Dikarya</taxon>
        <taxon>Basidiomycota</taxon>
        <taxon>Agaricomycotina</taxon>
        <taxon>Tremellomycetes</taxon>
        <taxon>Tremellales</taxon>
        <taxon>Cryptococcaceae</taxon>
        <taxon>Cryptococcus</taxon>
    </lineage>
</organism>
<feature type="compositionally biased region" description="Acidic residues" evidence="1">
    <location>
        <begin position="1361"/>
        <end position="1378"/>
    </location>
</feature>
<feature type="compositionally biased region" description="Basic residues" evidence="1">
    <location>
        <begin position="1150"/>
        <end position="1174"/>
    </location>
</feature>
<feature type="compositionally biased region" description="Basic and acidic residues" evidence="1">
    <location>
        <begin position="741"/>
        <end position="784"/>
    </location>
</feature>
<dbReference type="PANTHER" id="PTHR35711">
    <property type="entry name" value="EXPRESSED PROTEIN"/>
    <property type="match status" value="1"/>
</dbReference>
<dbReference type="Proteomes" id="UP000094819">
    <property type="component" value="Unassembled WGS sequence"/>
</dbReference>
<feature type="compositionally biased region" description="Low complexity" evidence="1">
    <location>
        <begin position="21"/>
        <end position="31"/>
    </location>
</feature>
<evidence type="ECO:0000256" key="1">
    <source>
        <dbReference type="SAM" id="MobiDB-lite"/>
    </source>
</evidence>
<protein>
    <submittedName>
        <fullName evidence="2">Uncharacterized protein</fullName>
    </submittedName>
</protein>
<evidence type="ECO:0000313" key="3">
    <source>
        <dbReference type="Proteomes" id="UP000094819"/>
    </source>
</evidence>
<evidence type="ECO:0000313" key="2">
    <source>
        <dbReference type="EMBL" id="ODN86568.1"/>
    </source>
</evidence>
<feature type="compositionally biased region" description="Low complexity" evidence="1">
    <location>
        <begin position="963"/>
        <end position="972"/>
    </location>
</feature>
<feature type="region of interest" description="Disordered" evidence="1">
    <location>
        <begin position="1"/>
        <end position="48"/>
    </location>
</feature>
<dbReference type="OrthoDB" id="2576129at2759"/>
<feature type="compositionally biased region" description="Basic residues" evidence="1">
    <location>
        <begin position="910"/>
        <end position="925"/>
    </location>
</feature>
<feature type="compositionally biased region" description="Acidic residues" evidence="1">
    <location>
        <begin position="928"/>
        <end position="937"/>
    </location>
</feature>
<feature type="compositionally biased region" description="Low complexity" evidence="1">
    <location>
        <begin position="822"/>
        <end position="831"/>
    </location>
</feature>
<feature type="compositionally biased region" description="Basic and acidic residues" evidence="1">
    <location>
        <begin position="513"/>
        <end position="527"/>
    </location>
</feature>
<keyword evidence="3" id="KW-1185">Reference proteome</keyword>
<feature type="compositionally biased region" description="Basic residues" evidence="1">
    <location>
        <begin position="499"/>
        <end position="512"/>
    </location>
</feature>
<feature type="compositionally biased region" description="Acidic residues" evidence="1">
    <location>
        <begin position="877"/>
        <end position="888"/>
    </location>
</feature>
<feature type="compositionally biased region" description="Polar residues" evidence="1">
    <location>
        <begin position="586"/>
        <end position="595"/>
    </location>
</feature>
<feature type="region of interest" description="Disordered" evidence="1">
    <location>
        <begin position="1128"/>
        <end position="1418"/>
    </location>
</feature>
<feature type="compositionally biased region" description="Acidic residues" evidence="1">
    <location>
        <begin position="382"/>
        <end position="438"/>
    </location>
</feature>
<dbReference type="EMBL" id="AWGH01000031">
    <property type="protein sequence ID" value="ODN86568.1"/>
    <property type="molecule type" value="Genomic_DNA"/>
</dbReference>
<proteinExistence type="predicted"/>
<feature type="compositionally biased region" description="Basic residues" evidence="1">
    <location>
        <begin position="950"/>
        <end position="962"/>
    </location>
</feature>
<feature type="compositionally biased region" description="Low complexity" evidence="1">
    <location>
        <begin position="1320"/>
        <end position="1331"/>
    </location>
</feature>
<comment type="caution">
    <text evidence="2">The sequence shown here is derived from an EMBL/GenBank/DDBJ whole genome shotgun (WGS) entry which is preliminary data.</text>
</comment>
<accession>A0A1E3IDJ7</accession>
<feature type="compositionally biased region" description="Acidic residues" evidence="1">
    <location>
        <begin position="1131"/>
        <end position="1145"/>
    </location>
</feature>
<dbReference type="GeneID" id="30196473"/>
<gene>
    <name evidence="2" type="ORF">L198_07262</name>
</gene>
<sequence>MPPTRSSKRTQSRVQEDTEASETSSPLASSSRPAHMAYQTPAVNRLRHAPRVRESLTRSGILSNDITSRADQVSGLAGNFLRRLYEGRGLTVAWSALNDCKVSNIFPPHAPPLPTYDEIENALHPDHDLDRDALFRAVRLSNLSTFLFSIFSPETASDTFLPFDLEEEDEEGVRGLSEDQMTLRARVRRRNYVWEKAWKMFWTMVVPEQKRDSERAMALWLDFATQIHLRYQCPSPTDDPSDALPEISGILDNDFFSQSALLRFGLWTLPDDAGEKDIAKKARASNRWEDMAEKRIKDLREMTFEEATEEFDWEDFRDRLLAWVKKNVLMDEGTSVFTPPKGRRPSLAPLAYRSISPLKPLSKLPGPLRETIIPRQEGEEGKQEDEEQASDQREEEEEEEQRSTDQDEEEEERANDEEEEEEGGEQAADQDDEEEEERAIEQDALTQVASLDDEVFRFNPAPTHAANGVTGKKKFKFAETQDDAVQIGWDSQTPEKTPVPKRKMSGKGKGKARMVEESEEEPLRSDTDAQSSQSYMSENARQGGAISLDTDDNEDPDDLYLDDGQTDPPPLQDVKPAPSAPGRTTRAMSRAQSVTPAPAPATKKRRKRTGDKEDPEPVVPQAAGGQPTKKARRAKQPPPTLTETESEHDSEAETLATQASNRGRPAPGTTPSPAPSSQREDDEPTPRPRAGPSAPAIVTRDEDEVMEEEFDLGQLLSPETEPPHSAAIPSQSSQRSRKATTRRDARRINEYTTTHDVDHDGFFEAMDAHEKEQSSKSKGKERAQEVTIEPSPPPALSSRAAQKPAEPSRPERSYRIGEAGPSRRPASSRRSTLPTGASNIDWHSPAFMGDDAPMAAQDDYDAQGEAMRENGYGDYDLNPEEEEEEEEENGHPSEDGAFATDSSDSEAALRKIRASNKAIAARRRQQAPDEDTEDESDTQSSTGSSQGRVRLNRPAKKPRPLKKPLSPQSSQPGGTAKHLRRSRKIIDPDNDPCMLEDGQPLKPFKDLDAPIKYRPDIPRARYTAIWTDELSWLLYRTVQKCPAWVRFPLRIVWYLHGANGRLGNEFAGFDMAQLKSRMEEITDIRLHGGHPIEGNARGFIKSAAVKKSLGWELQREKRRVQAAIDAKLDGEESERLDEEEEEEDQAPQKKPSRPVKNTKKTARAPKSTKGRARKVAQSPDSPESEDDGHLSNAEAGPSNSIGNGKGMTAKRRKILKDMQADRDDESESDSESTVVKRRLTRSSGRVATLGNRRPYVEIPRSPRSSAKKAKQTSPSKLGAEDTQEGEEGKGNQLYGADGLRDELDEDDVDVDQQDEEDAGAGEAAELPPAGQRAPTVPDSSGGQPHVEGTPYTDSLEAANKEEEEEEPTKDEEQEEEEQPPGQQQAEEEQPTGGEQAASGQSNASAKPRRLFGGFFSRS</sequence>
<reference evidence="2 3" key="1">
    <citation type="submission" date="2016-06" db="EMBL/GenBank/DDBJ databases">
        <title>Evolution of pathogenesis and genome organization in the Tremellales.</title>
        <authorList>
            <person name="Cuomo C."/>
            <person name="Litvintseva A."/>
            <person name="Heitman J."/>
            <person name="Chen Y."/>
            <person name="Sun S."/>
            <person name="Springer D."/>
            <person name="Dromer F."/>
            <person name="Young S."/>
            <person name="Zeng Q."/>
            <person name="Chapman S."/>
            <person name="Gujja S."/>
            <person name="Saif S."/>
            <person name="Birren B."/>
        </authorList>
    </citation>
    <scope>NUCLEOTIDE SEQUENCE [LARGE SCALE GENOMIC DNA]</scope>
    <source>
        <strain evidence="2 3">CBS 7118</strain>
    </source>
</reference>
<feature type="compositionally biased region" description="Acidic residues" evidence="1">
    <location>
        <begin position="1302"/>
        <end position="1319"/>
    </location>
</feature>
<feature type="region of interest" description="Disordered" evidence="1">
    <location>
        <begin position="373"/>
        <end position="453"/>
    </location>
</feature>
<feature type="region of interest" description="Disordered" evidence="1">
    <location>
        <begin position="485"/>
        <end position="1001"/>
    </location>
</feature>
<dbReference type="PANTHER" id="PTHR35711:SF1">
    <property type="entry name" value="ECTODERMAL, ISOFORM F"/>
    <property type="match status" value="1"/>
</dbReference>
<feature type="compositionally biased region" description="Basic and acidic residues" evidence="1">
    <location>
        <begin position="806"/>
        <end position="815"/>
    </location>
</feature>
<feature type="compositionally biased region" description="Basic residues" evidence="1">
    <location>
        <begin position="1"/>
        <end position="11"/>
    </location>
</feature>
<feature type="compositionally biased region" description="Low complexity" evidence="1">
    <location>
        <begin position="1379"/>
        <end position="1397"/>
    </location>
</feature>